<proteinExistence type="predicted"/>
<evidence type="ECO:0000256" key="2">
    <source>
        <dbReference type="ARBA" id="ARBA00023242"/>
    </source>
</evidence>
<protein>
    <submittedName>
        <fullName evidence="3">Uncharacterized protein</fullName>
    </submittedName>
</protein>
<dbReference type="EMBL" id="CACRXK020001137">
    <property type="protein sequence ID" value="CAB3987216.1"/>
    <property type="molecule type" value="Genomic_DNA"/>
</dbReference>
<accession>A0A7D9HM39</accession>
<dbReference type="InterPro" id="IPR040308">
    <property type="entry name" value="HAPR1"/>
</dbReference>
<evidence type="ECO:0000313" key="3">
    <source>
        <dbReference type="EMBL" id="CAB3987216.1"/>
    </source>
</evidence>
<keyword evidence="4" id="KW-1185">Reference proteome</keyword>
<keyword evidence="2" id="KW-0539">Nucleus</keyword>
<comment type="caution">
    <text evidence="3">The sequence shown here is derived from an EMBL/GenBank/DDBJ whole genome shotgun (WGS) entry which is preliminary data.</text>
</comment>
<name>A0A7D9HM39_PARCT</name>
<organism evidence="3 4">
    <name type="scientific">Paramuricea clavata</name>
    <name type="common">Red gorgonian</name>
    <name type="synonym">Violescent sea-whip</name>
    <dbReference type="NCBI Taxonomy" id="317549"/>
    <lineage>
        <taxon>Eukaryota</taxon>
        <taxon>Metazoa</taxon>
        <taxon>Cnidaria</taxon>
        <taxon>Anthozoa</taxon>
        <taxon>Octocorallia</taxon>
        <taxon>Malacalcyonacea</taxon>
        <taxon>Plexauridae</taxon>
        <taxon>Paramuricea</taxon>
    </lineage>
</organism>
<dbReference type="PANTHER" id="PTHR31624">
    <property type="entry name" value="UPF0472 PROTEIN C16ORF72"/>
    <property type="match status" value="1"/>
</dbReference>
<dbReference type="AlphaFoldDB" id="A0A7D9HM39"/>
<evidence type="ECO:0000256" key="1">
    <source>
        <dbReference type="ARBA" id="ARBA00004123"/>
    </source>
</evidence>
<gene>
    <name evidence="3" type="ORF">PACLA_8A018434</name>
</gene>
<dbReference type="GO" id="GO:0005634">
    <property type="term" value="C:nucleus"/>
    <property type="evidence" value="ECO:0007669"/>
    <property type="project" value="UniProtKB-SubCell"/>
</dbReference>
<evidence type="ECO:0000313" key="4">
    <source>
        <dbReference type="Proteomes" id="UP001152795"/>
    </source>
</evidence>
<dbReference type="Pfam" id="PF15251">
    <property type="entry name" value="TAPR1-like"/>
    <property type="match status" value="1"/>
</dbReference>
<comment type="subcellular location">
    <subcellularLocation>
        <location evidence="1">Nucleus</location>
    </subcellularLocation>
</comment>
<dbReference type="OrthoDB" id="5823474at2759"/>
<dbReference type="Proteomes" id="UP001152795">
    <property type="component" value="Unassembled WGS sequence"/>
</dbReference>
<dbReference type="PANTHER" id="PTHR31624:SF4">
    <property type="entry name" value="CHROMOSOME 16 OPEN READING FRAME 72"/>
    <property type="match status" value="1"/>
</dbReference>
<sequence>MDGEERLNGTSSWEEQCVDAAECELNALEEKLAAERDENSQRIWLSFQNAANAVAQLFRERGDVFHGSSLWAPFQDTANLVTVLYKDSIDTNKRNFDAGYQVGHKKRNREVIAWAKKKKRSIKRDELLSYLSGKSPPRYQRCDSVEDRSSEDMGMQCANAYSTLHNPLLPPVVPTVGFTSWNRRRNSRTDTFDDDIESCEIFRETRKRSLSSQDVVMDSSLHKKCKFL</sequence>
<dbReference type="InterPro" id="IPR029196">
    <property type="entry name" value="HAPSTR1-like"/>
</dbReference>
<reference evidence="3" key="1">
    <citation type="submission" date="2020-04" db="EMBL/GenBank/DDBJ databases">
        <authorList>
            <person name="Alioto T."/>
            <person name="Alioto T."/>
            <person name="Gomez Garrido J."/>
        </authorList>
    </citation>
    <scope>NUCLEOTIDE SEQUENCE</scope>
    <source>
        <strain evidence="3">A484AB</strain>
    </source>
</reference>